<organism evidence="1 2">
    <name type="scientific">Hyphomonas pacifica</name>
    <dbReference type="NCBI Taxonomy" id="1280941"/>
    <lineage>
        <taxon>Bacteria</taxon>
        <taxon>Pseudomonadati</taxon>
        <taxon>Pseudomonadota</taxon>
        <taxon>Alphaproteobacteria</taxon>
        <taxon>Hyphomonadales</taxon>
        <taxon>Hyphomonadaceae</taxon>
        <taxon>Hyphomonas</taxon>
    </lineage>
</organism>
<evidence type="ECO:0000313" key="1">
    <source>
        <dbReference type="EMBL" id="RAN32311.1"/>
    </source>
</evidence>
<keyword evidence="2" id="KW-1185">Reference proteome</keyword>
<accession>A0A062U7F1</accession>
<evidence type="ECO:0000313" key="2">
    <source>
        <dbReference type="Proteomes" id="UP000249123"/>
    </source>
</evidence>
<dbReference type="EMBL" id="AWFB01000034">
    <property type="protein sequence ID" value="RAN32311.1"/>
    <property type="molecule type" value="Genomic_DNA"/>
</dbReference>
<dbReference type="AlphaFoldDB" id="A0A062U7F1"/>
<comment type="caution">
    <text evidence="1">The sequence shown here is derived from an EMBL/GenBank/DDBJ whole genome shotgun (WGS) entry which is preliminary data.</text>
</comment>
<dbReference type="Proteomes" id="UP000249123">
    <property type="component" value="Unassembled WGS sequence"/>
</dbReference>
<name>A0A062U7F1_9PROT</name>
<protein>
    <submittedName>
        <fullName evidence="1">Uncharacterized protein</fullName>
    </submittedName>
</protein>
<proteinExistence type="predicted"/>
<sequence length="37" mass="3744">MTGPVDSAFRLSPELGAIASLLPGMIRAGLEGWEGSG</sequence>
<reference evidence="1 2" key="1">
    <citation type="submission" date="2013-04" db="EMBL/GenBank/DDBJ databases">
        <title>Hyphomonas sp. T24B3 Genome Sequencing.</title>
        <authorList>
            <person name="Lai Q."/>
            <person name="Shao Z."/>
        </authorList>
    </citation>
    <scope>NUCLEOTIDE SEQUENCE [LARGE SCALE GENOMIC DNA]</scope>
    <source>
        <strain evidence="1 2">T24B3</strain>
    </source>
</reference>
<accession>A0A328JV01</accession>
<gene>
    <name evidence="1" type="ORF">HY3_03015</name>
</gene>